<name>A0A9P4PWC4_9PLEO</name>
<keyword evidence="1" id="KW-0732">Signal</keyword>
<dbReference type="AlphaFoldDB" id="A0A9P4PWC4"/>
<feature type="domain" description="DUF4185" evidence="2">
    <location>
        <begin position="209"/>
        <end position="358"/>
    </location>
</feature>
<evidence type="ECO:0000256" key="1">
    <source>
        <dbReference type="SAM" id="SignalP"/>
    </source>
</evidence>
<organism evidence="3 4">
    <name type="scientific">Karstenula rhodostoma CBS 690.94</name>
    <dbReference type="NCBI Taxonomy" id="1392251"/>
    <lineage>
        <taxon>Eukaryota</taxon>
        <taxon>Fungi</taxon>
        <taxon>Dikarya</taxon>
        <taxon>Ascomycota</taxon>
        <taxon>Pezizomycotina</taxon>
        <taxon>Dothideomycetes</taxon>
        <taxon>Pleosporomycetidae</taxon>
        <taxon>Pleosporales</taxon>
        <taxon>Massarineae</taxon>
        <taxon>Didymosphaeriaceae</taxon>
        <taxon>Karstenula</taxon>
    </lineage>
</organism>
<evidence type="ECO:0000313" key="3">
    <source>
        <dbReference type="EMBL" id="KAF2450119.1"/>
    </source>
</evidence>
<dbReference type="EMBL" id="MU001494">
    <property type="protein sequence ID" value="KAF2450119.1"/>
    <property type="molecule type" value="Genomic_DNA"/>
</dbReference>
<evidence type="ECO:0000313" key="4">
    <source>
        <dbReference type="Proteomes" id="UP000799764"/>
    </source>
</evidence>
<keyword evidence="4" id="KW-1185">Reference proteome</keyword>
<gene>
    <name evidence="3" type="ORF">P171DRAFT_517687</name>
</gene>
<protein>
    <recommendedName>
        <fullName evidence="2">DUF4185 domain-containing protein</fullName>
    </recommendedName>
</protein>
<reference evidence="3" key="1">
    <citation type="journal article" date="2020" name="Stud. Mycol.">
        <title>101 Dothideomycetes genomes: a test case for predicting lifestyles and emergence of pathogens.</title>
        <authorList>
            <person name="Haridas S."/>
            <person name="Albert R."/>
            <person name="Binder M."/>
            <person name="Bloem J."/>
            <person name="Labutti K."/>
            <person name="Salamov A."/>
            <person name="Andreopoulos B."/>
            <person name="Baker S."/>
            <person name="Barry K."/>
            <person name="Bills G."/>
            <person name="Bluhm B."/>
            <person name="Cannon C."/>
            <person name="Castanera R."/>
            <person name="Culley D."/>
            <person name="Daum C."/>
            <person name="Ezra D."/>
            <person name="Gonzalez J."/>
            <person name="Henrissat B."/>
            <person name="Kuo A."/>
            <person name="Liang C."/>
            <person name="Lipzen A."/>
            <person name="Lutzoni F."/>
            <person name="Magnuson J."/>
            <person name="Mondo S."/>
            <person name="Nolan M."/>
            <person name="Ohm R."/>
            <person name="Pangilinan J."/>
            <person name="Park H.-J."/>
            <person name="Ramirez L."/>
            <person name="Alfaro M."/>
            <person name="Sun H."/>
            <person name="Tritt A."/>
            <person name="Yoshinaga Y."/>
            <person name="Zwiers L.-H."/>
            <person name="Turgeon B."/>
            <person name="Goodwin S."/>
            <person name="Spatafora J."/>
            <person name="Crous P."/>
            <person name="Grigoriev I."/>
        </authorList>
    </citation>
    <scope>NUCLEOTIDE SEQUENCE</scope>
    <source>
        <strain evidence="3">CBS 690.94</strain>
    </source>
</reference>
<proteinExistence type="predicted"/>
<sequence length="374" mass="39934">MRCLLHTTAASLLASPALGLVARANLPPKFTVEPIGIQSSNFPDVYRDGGGGGTINGLNIMTFSDTTTTTGGINGSMKGFTDNTIAYVGQNGASLYQTTDFGSNGVPTMPIPFTQNETQYTTSHFPTDGTRCVLWPQSSIATLPTPSGPDLGIAIYPIALYNSTSNTQTDLYTTLVEITADPATGPNVHRVVPRLFYAAESPLYGAFAAILAHESSHLYLFSKEWHAPTLSGGIRLARAPISSYKNRSTYTYWTGTAWTPDLAAASTAPAGLLFEASLSTGDVFWSDYYNTYMAVYFNNFADSTFYMRYALEGTVTGAWSEEVVLAGTVPGGGLQGYNYAGHAYPTFGVDGRELVLSYTVAGGALTGMLRVVFE</sequence>
<feature type="signal peptide" evidence="1">
    <location>
        <begin position="1"/>
        <end position="19"/>
    </location>
</feature>
<comment type="caution">
    <text evidence="3">The sequence shown here is derived from an EMBL/GenBank/DDBJ whole genome shotgun (WGS) entry which is preliminary data.</text>
</comment>
<dbReference type="Proteomes" id="UP000799764">
    <property type="component" value="Unassembled WGS sequence"/>
</dbReference>
<feature type="chain" id="PRO_5040260583" description="DUF4185 domain-containing protein" evidence="1">
    <location>
        <begin position="20"/>
        <end position="374"/>
    </location>
</feature>
<accession>A0A9P4PWC4</accession>
<dbReference type="OrthoDB" id="2583188at2759"/>
<dbReference type="InterPro" id="IPR025442">
    <property type="entry name" value="DUF4185"/>
</dbReference>
<dbReference type="Pfam" id="PF13810">
    <property type="entry name" value="DUF4185"/>
    <property type="match status" value="1"/>
</dbReference>
<evidence type="ECO:0000259" key="2">
    <source>
        <dbReference type="Pfam" id="PF13810"/>
    </source>
</evidence>